<feature type="domain" description="Potassium channel" evidence="2">
    <location>
        <begin position="198"/>
        <end position="287"/>
    </location>
</feature>
<evidence type="ECO:0000256" key="1">
    <source>
        <dbReference type="SAM" id="Phobius"/>
    </source>
</evidence>
<keyword evidence="1" id="KW-1133">Transmembrane helix</keyword>
<name>A0AA48KR12_9ALTE</name>
<sequence length="288" mass="32689">MNLAERLEAHIRRGGTSKGLKLKRVNLAGINLVNRSSKHGFDLSECDLYRANMKGAHLFNLTLRNGSLMKANLNEANLHCADLQGTNLLGTKLEGARIDNINVGEKLLQEGIALKKKKEHDEDAAEDNFEQSEEIYRNLRKRAEDQGLFQLAGQFGYKELIMRRYQLEPWSFKWIFSMLVDKLCGYGEKPENTVIFSMFLILISAIMYFVFGVNHGSERLQLDFSAGLGENITTFFMTLYYSVVTFTTLGYGDITPFGVTRFFAALEAFIGSFTIALFVVVFVKRMTR</sequence>
<dbReference type="KEGG" id="pmaw:MACH26_25590"/>
<evidence type="ECO:0000313" key="3">
    <source>
        <dbReference type="EMBL" id="BDX07038.1"/>
    </source>
</evidence>
<proteinExistence type="predicted"/>
<organism evidence="3 4">
    <name type="scientific">Planctobacterium marinum</name>
    <dbReference type="NCBI Taxonomy" id="1631968"/>
    <lineage>
        <taxon>Bacteria</taxon>
        <taxon>Pseudomonadati</taxon>
        <taxon>Pseudomonadota</taxon>
        <taxon>Gammaproteobacteria</taxon>
        <taxon>Alteromonadales</taxon>
        <taxon>Alteromonadaceae</taxon>
        <taxon>Planctobacterium</taxon>
    </lineage>
</organism>
<dbReference type="Pfam" id="PF07885">
    <property type="entry name" value="Ion_trans_2"/>
    <property type="match status" value="1"/>
</dbReference>
<dbReference type="Proteomes" id="UP001333710">
    <property type="component" value="Chromosome"/>
</dbReference>
<dbReference type="InterPro" id="IPR013099">
    <property type="entry name" value="K_chnl_dom"/>
</dbReference>
<dbReference type="PANTHER" id="PTHR14136:SF17">
    <property type="entry name" value="BTB_POZ DOMAIN-CONTAINING PROTEIN KCTD9"/>
    <property type="match status" value="1"/>
</dbReference>
<evidence type="ECO:0000259" key="2">
    <source>
        <dbReference type="Pfam" id="PF07885"/>
    </source>
</evidence>
<accession>A0AA48KR12</accession>
<dbReference type="Pfam" id="PF00805">
    <property type="entry name" value="Pentapeptide"/>
    <property type="match status" value="1"/>
</dbReference>
<dbReference type="AlphaFoldDB" id="A0AA48KR12"/>
<dbReference type="Gene3D" id="1.10.287.70">
    <property type="match status" value="1"/>
</dbReference>
<gene>
    <name evidence="3" type="ORF">MACH26_25590</name>
</gene>
<dbReference type="PANTHER" id="PTHR14136">
    <property type="entry name" value="BTB_POZ DOMAIN-CONTAINING PROTEIN KCTD9"/>
    <property type="match status" value="1"/>
</dbReference>
<evidence type="ECO:0000313" key="4">
    <source>
        <dbReference type="Proteomes" id="UP001333710"/>
    </source>
</evidence>
<reference evidence="3" key="1">
    <citation type="submission" date="2023-01" db="EMBL/GenBank/DDBJ databases">
        <title>Complete genome sequence of Planctobacterium marinum strain Dej080120_11.</title>
        <authorList>
            <person name="Ueki S."/>
            <person name="Maruyama F."/>
        </authorList>
    </citation>
    <scope>NUCLEOTIDE SEQUENCE</scope>
    <source>
        <strain evidence="3">Dej080120_11</strain>
    </source>
</reference>
<dbReference type="InterPro" id="IPR051082">
    <property type="entry name" value="Pentapeptide-BTB/POZ_domain"/>
</dbReference>
<keyword evidence="1" id="KW-0472">Membrane</keyword>
<dbReference type="InterPro" id="IPR001646">
    <property type="entry name" value="5peptide_repeat"/>
</dbReference>
<dbReference type="EMBL" id="AP027272">
    <property type="protein sequence ID" value="BDX07038.1"/>
    <property type="molecule type" value="Genomic_DNA"/>
</dbReference>
<protein>
    <recommendedName>
        <fullName evidence="2">Potassium channel domain-containing protein</fullName>
    </recommendedName>
</protein>
<dbReference type="Gene3D" id="2.160.20.80">
    <property type="entry name" value="E3 ubiquitin-protein ligase SopA"/>
    <property type="match status" value="1"/>
</dbReference>
<keyword evidence="4" id="KW-1185">Reference proteome</keyword>
<dbReference type="SUPFAM" id="SSF81324">
    <property type="entry name" value="Voltage-gated potassium channels"/>
    <property type="match status" value="1"/>
</dbReference>
<dbReference type="SUPFAM" id="SSF141571">
    <property type="entry name" value="Pentapeptide repeat-like"/>
    <property type="match status" value="1"/>
</dbReference>
<feature type="transmembrane region" description="Helical" evidence="1">
    <location>
        <begin position="194"/>
        <end position="211"/>
    </location>
</feature>
<feature type="transmembrane region" description="Helical" evidence="1">
    <location>
        <begin position="263"/>
        <end position="283"/>
    </location>
</feature>
<keyword evidence="1" id="KW-0812">Transmembrane</keyword>
<feature type="transmembrane region" description="Helical" evidence="1">
    <location>
        <begin position="232"/>
        <end position="251"/>
    </location>
</feature>